<dbReference type="PROSITE" id="PS50003">
    <property type="entry name" value="PH_DOMAIN"/>
    <property type="match status" value="1"/>
</dbReference>
<sequence length="712" mass="77614">MTSMDIVHDGWLTKSPPEKKIGKALPFFQRWRKRWFVLRHSGNLPGQYVLEYFTNPSCKKLKGCIDLDQCQQVDAGLRFEKGKQDFKYIFDIKTNNRTYYLCADSEVNMNKWVDCICRVCGLKRAEDEEDEEDEEEVPNPHEYTHDPAPAGTTITTAVPLASASNHSPRVTTLQPGQRSSLHSLHTNSTSSLHGRSSPRQSLLSNSPRMHSGSDIPMNPLPLNRMSTDGSHELDSSSPYIYLSDCHSGNPKVEVEEVEPMMRERKDSMPDMPAPPAPIPEQDYYNLMPPAPLPRQATAKVSSADSLNEVIPPPKSLGSSLGGSVDDWYKVPRHQQEAYRASVNSQTSGGGGGSRDPLDLYDVPSPHAAGVIVAAATSLDDVVPALGRVSLDDAYSVPPPPQPVAAGAPPRPPKKPTTQLQYVNLDSVPPTQKVDPAAAVYPGYDTPRPHYDVPPPTPREIVATATTTLPPPRPAKPKKLSVDAAGDEPSDGPPPPSSDVRAAVYSNEQQTYQNLGTCEQDGGRNGAAPPPVRRELNPKRKKSEGVSPPPRPSSQKYTKAKNSNTANGTARSDVYLPQRAQRDSTSDSSTGGSSCNVFDDDEHVLMTGKPHALLTTKPQPTDQLYQHQDLVPPAPRLKGTIEYLDLDLDMPSRASSSKTARGGRPVKSPPPKMPDLPGQSMSNAGTVYKTVDFVKTKALTDISVTRTEMRKSK</sequence>
<feature type="region of interest" description="Disordered" evidence="1">
    <location>
        <begin position="648"/>
        <end position="682"/>
    </location>
</feature>
<feature type="compositionally biased region" description="Acidic residues" evidence="1">
    <location>
        <begin position="128"/>
        <end position="137"/>
    </location>
</feature>
<dbReference type="InterPro" id="IPR011993">
    <property type="entry name" value="PH-like_dom_sf"/>
</dbReference>
<dbReference type="Pfam" id="PF00169">
    <property type="entry name" value="PH"/>
    <property type="match status" value="1"/>
</dbReference>
<feature type="compositionally biased region" description="Polar residues" evidence="1">
    <location>
        <begin position="152"/>
        <end position="178"/>
    </location>
</feature>
<dbReference type="Proteomes" id="UP000695022">
    <property type="component" value="Unplaced"/>
</dbReference>
<feature type="domain" description="PH" evidence="2">
    <location>
        <begin position="5"/>
        <end position="121"/>
    </location>
</feature>
<protein>
    <submittedName>
        <fullName evidence="4">GRB2-associated-binding protein 2-like</fullName>
    </submittedName>
</protein>
<accession>A0ABM1ECV9</accession>
<evidence type="ECO:0000256" key="1">
    <source>
        <dbReference type="SAM" id="MobiDB-lite"/>
    </source>
</evidence>
<dbReference type="CDD" id="cd13324">
    <property type="entry name" value="PH_Gab-like"/>
    <property type="match status" value="1"/>
</dbReference>
<evidence type="ECO:0000313" key="3">
    <source>
        <dbReference type="Proteomes" id="UP000695022"/>
    </source>
</evidence>
<feature type="compositionally biased region" description="Polar residues" evidence="1">
    <location>
        <begin position="505"/>
        <end position="516"/>
    </location>
</feature>
<feature type="region of interest" description="Disordered" evidence="1">
    <location>
        <begin position="390"/>
        <end position="598"/>
    </location>
</feature>
<dbReference type="PANTHER" id="PTHR45960:SF2">
    <property type="entry name" value="PROTEIN DAUGHTER OF SEVENLESS"/>
    <property type="match status" value="1"/>
</dbReference>
<dbReference type="SMART" id="SM00233">
    <property type="entry name" value="PH"/>
    <property type="match status" value="1"/>
</dbReference>
<evidence type="ECO:0000259" key="2">
    <source>
        <dbReference type="PROSITE" id="PS50003"/>
    </source>
</evidence>
<proteinExistence type="predicted"/>
<name>A0ABM1ECV9_PRICU</name>
<dbReference type="GeneID" id="106811027"/>
<evidence type="ECO:0000313" key="4">
    <source>
        <dbReference type="RefSeq" id="XP_014670030.1"/>
    </source>
</evidence>
<feature type="region of interest" description="Disordered" evidence="1">
    <location>
        <begin position="263"/>
        <end position="321"/>
    </location>
</feature>
<dbReference type="InterPro" id="IPR046355">
    <property type="entry name" value="Gab1-4-like"/>
</dbReference>
<organism evidence="3 4">
    <name type="scientific">Priapulus caudatus</name>
    <name type="common">Priapulid worm</name>
    <dbReference type="NCBI Taxonomy" id="37621"/>
    <lineage>
        <taxon>Eukaryota</taxon>
        <taxon>Metazoa</taxon>
        <taxon>Ecdysozoa</taxon>
        <taxon>Scalidophora</taxon>
        <taxon>Priapulida</taxon>
        <taxon>Priapulimorpha</taxon>
        <taxon>Priapulimorphida</taxon>
        <taxon>Priapulidae</taxon>
        <taxon>Priapulus</taxon>
    </lineage>
</organism>
<feature type="region of interest" description="Disordered" evidence="1">
    <location>
        <begin position="335"/>
        <end position="361"/>
    </location>
</feature>
<dbReference type="PANTHER" id="PTHR45960">
    <property type="entry name" value="GRB2-ASSOCIATED-BINDING PROTEIN"/>
    <property type="match status" value="1"/>
</dbReference>
<feature type="region of interest" description="Disordered" evidence="1">
    <location>
        <begin position="128"/>
        <end position="219"/>
    </location>
</feature>
<keyword evidence="3" id="KW-1185">Reference proteome</keyword>
<dbReference type="SUPFAM" id="SSF50729">
    <property type="entry name" value="PH domain-like"/>
    <property type="match status" value="1"/>
</dbReference>
<dbReference type="RefSeq" id="XP_014670030.1">
    <property type="nucleotide sequence ID" value="XM_014814544.1"/>
</dbReference>
<gene>
    <name evidence="4" type="primary">LOC106811027</name>
</gene>
<dbReference type="InterPro" id="IPR001849">
    <property type="entry name" value="PH_domain"/>
</dbReference>
<feature type="compositionally biased region" description="Polar residues" evidence="1">
    <location>
        <begin position="552"/>
        <end position="569"/>
    </location>
</feature>
<dbReference type="Gene3D" id="2.30.29.30">
    <property type="entry name" value="Pleckstrin-homology domain (PH domain)/Phosphotyrosine-binding domain (PTB)"/>
    <property type="match status" value="1"/>
</dbReference>
<feature type="compositionally biased region" description="Polar residues" evidence="1">
    <location>
        <begin position="197"/>
        <end position="208"/>
    </location>
</feature>
<reference evidence="4" key="1">
    <citation type="submission" date="2025-08" db="UniProtKB">
        <authorList>
            <consortium name="RefSeq"/>
        </authorList>
    </citation>
    <scope>IDENTIFICATION</scope>
</reference>
<feature type="compositionally biased region" description="Low complexity" evidence="1">
    <location>
        <begin position="179"/>
        <end position="193"/>
    </location>
</feature>